<dbReference type="AlphaFoldDB" id="A0A518HR13"/>
<evidence type="ECO:0000313" key="2">
    <source>
        <dbReference type="EMBL" id="QDV43290.1"/>
    </source>
</evidence>
<keyword evidence="1" id="KW-1133">Transmembrane helix</keyword>
<feature type="transmembrane region" description="Helical" evidence="1">
    <location>
        <begin position="65"/>
        <end position="84"/>
    </location>
</feature>
<sequence length="182" mass="19094">MIYLLTLAIAATRFLPHPPNFACLGALGLFAGCYFAGRKAYLVPAAALLISDAVSHLMGTPGMGFYNPMVMAATYVGVTLSVPLGRFVRAHAETGGVNWRRLPVGAFAASTLFFVVSNLGVWLGPWYPASMAGLVGCFTNAIPFYGYTVAGDLLFAGVMFGAYELSGVKRSVPARAVAQAAS</sequence>
<dbReference type="RefSeq" id="WP_145387318.1">
    <property type="nucleotide sequence ID" value="NZ_CP037423.1"/>
</dbReference>
<accession>A0A518HR13</accession>
<dbReference type="OrthoDB" id="9806699at2"/>
<dbReference type="InterPro" id="IPR046487">
    <property type="entry name" value="DUF6580"/>
</dbReference>
<evidence type="ECO:0000256" key="1">
    <source>
        <dbReference type="SAM" id="Phobius"/>
    </source>
</evidence>
<evidence type="ECO:0000313" key="3">
    <source>
        <dbReference type="Proteomes" id="UP000319004"/>
    </source>
</evidence>
<reference evidence="2 3" key="1">
    <citation type="submission" date="2019-03" db="EMBL/GenBank/DDBJ databases">
        <title>Deep-cultivation of Planctomycetes and their phenomic and genomic characterization uncovers novel biology.</title>
        <authorList>
            <person name="Wiegand S."/>
            <person name="Jogler M."/>
            <person name="Boedeker C."/>
            <person name="Pinto D."/>
            <person name="Vollmers J."/>
            <person name="Rivas-Marin E."/>
            <person name="Kohn T."/>
            <person name="Peeters S.H."/>
            <person name="Heuer A."/>
            <person name="Rast P."/>
            <person name="Oberbeckmann S."/>
            <person name="Bunk B."/>
            <person name="Jeske O."/>
            <person name="Meyerdierks A."/>
            <person name="Storesund J.E."/>
            <person name="Kallscheuer N."/>
            <person name="Luecker S."/>
            <person name="Lage O.M."/>
            <person name="Pohl T."/>
            <person name="Merkel B.J."/>
            <person name="Hornburger P."/>
            <person name="Mueller R.-W."/>
            <person name="Bruemmer F."/>
            <person name="Labrenz M."/>
            <person name="Spormann A.M."/>
            <person name="Op den Camp H."/>
            <person name="Overmann J."/>
            <person name="Amann R."/>
            <person name="Jetten M.S.M."/>
            <person name="Mascher T."/>
            <person name="Medema M.H."/>
            <person name="Devos D.P."/>
            <person name="Kaster A.-K."/>
            <person name="Ovreas L."/>
            <person name="Rohde M."/>
            <person name="Galperin M.Y."/>
            <person name="Jogler C."/>
        </authorList>
    </citation>
    <scope>NUCLEOTIDE SEQUENCE [LARGE SCALE GENOMIC DNA]</scope>
    <source>
        <strain evidence="2 3">Enr13</strain>
    </source>
</reference>
<keyword evidence="1" id="KW-0812">Transmembrane</keyword>
<protein>
    <submittedName>
        <fullName evidence="2">Uncharacterized protein</fullName>
    </submittedName>
</protein>
<feature type="transmembrane region" description="Helical" evidence="1">
    <location>
        <begin position="144"/>
        <end position="165"/>
    </location>
</feature>
<dbReference type="Pfam" id="PF20221">
    <property type="entry name" value="DUF6580"/>
    <property type="match status" value="1"/>
</dbReference>
<gene>
    <name evidence="2" type="ORF">Enr13x_31450</name>
</gene>
<feature type="transmembrane region" description="Helical" evidence="1">
    <location>
        <begin position="19"/>
        <end position="36"/>
    </location>
</feature>
<dbReference type="KEGG" id="snep:Enr13x_31450"/>
<dbReference type="EMBL" id="CP037423">
    <property type="protein sequence ID" value="QDV43290.1"/>
    <property type="molecule type" value="Genomic_DNA"/>
</dbReference>
<feature type="transmembrane region" description="Helical" evidence="1">
    <location>
        <begin position="104"/>
        <end position="124"/>
    </location>
</feature>
<keyword evidence="1" id="KW-0472">Membrane</keyword>
<dbReference type="Proteomes" id="UP000319004">
    <property type="component" value="Chromosome"/>
</dbReference>
<proteinExistence type="predicted"/>
<organism evidence="2 3">
    <name type="scientific">Stieleria neptunia</name>
    <dbReference type="NCBI Taxonomy" id="2527979"/>
    <lineage>
        <taxon>Bacteria</taxon>
        <taxon>Pseudomonadati</taxon>
        <taxon>Planctomycetota</taxon>
        <taxon>Planctomycetia</taxon>
        <taxon>Pirellulales</taxon>
        <taxon>Pirellulaceae</taxon>
        <taxon>Stieleria</taxon>
    </lineage>
</organism>
<name>A0A518HR13_9BACT</name>
<keyword evidence="3" id="KW-1185">Reference proteome</keyword>